<dbReference type="Proteomes" id="UP000256388">
    <property type="component" value="Unassembled WGS sequence"/>
</dbReference>
<organism evidence="1 2">
    <name type="scientific">Pelolinea submarina</name>
    <dbReference type="NCBI Taxonomy" id="913107"/>
    <lineage>
        <taxon>Bacteria</taxon>
        <taxon>Bacillati</taxon>
        <taxon>Chloroflexota</taxon>
        <taxon>Anaerolineae</taxon>
        <taxon>Anaerolineales</taxon>
        <taxon>Anaerolineaceae</taxon>
        <taxon>Pelolinea</taxon>
    </lineage>
</organism>
<protein>
    <submittedName>
        <fullName evidence="1">Uncharacterized protein</fullName>
    </submittedName>
</protein>
<accession>A0A3E0AHG8</accession>
<evidence type="ECO:0000313" key="1">
    <source>
        <dbReference type="EMBL" id="REG11128.1"/>
    </source>
</evidence>
<comment type="caution">
    <text evidence="1">The sequence shown here is derived from an EMBL/GenBank/DDBJ whole genome shotgun (WGS) entry which is preliminary data.</text>
</comment>
<keyword evidence="2" id="KW-1185">Reference proteome</keyword>
<sequence>MGLSQYIEVKIGEIPGYIANYGDRASLIKNEMKKCLISKNFNDFQVVEEVFQKKNYLVGYKNFGKGERAAYAFYFGDFNNTDLIFETRYFESSLSKQRTNRATSSLGMAGNIIGGFLSPHGRSFSDEKKLIKMASQSFSGGGPQELNDLERQQSLVLLQVFLSDLTSIIDKYTSKN</sequence>
<dbReference type="AlphaFoldDB" id="A0A3E0AHG8"/>
<reference evidence="1 2" key="1">
    <citation type="submission" date="2018-08" db="EMBL/GenBank/DDBJ databases">
        <title>Genomic Encyclopedia of Type Strains, Phase IV (KMG-IV): sequencing the most valuable type-strain genomes for metagenomic binning, comparative biology and taxonomic classification.</title>
        <authorList>
            <person name="Goeker M."/>
        </authorList>
    </citation>
    <scope>NUCLEOTIDE SEQUENCE [LARGE SCALE GENOMIC DNA]</scope>
    <source>
        <strain evidence="1 2">DSM 23923</strain>
    </source>
</reference>
<evidence type="ECO:0000313" key="2">
    <source>
        <dbReference type="Proteomes" id="UP000256388"/>
    </source>
</evidence>
<name>A0A3E0AHG8_9CHLR</name>
<dbReference type="EMBL" id="QUMS01000001">
    <property type="protein sequence ID" value="REG11128.1"/>
    <property type="molecule type" value="Genomic_DNA"/>
</dbReference>
<proteinExistence type="predicted"/>
<gene>
    <name evidence="1" type="ORF">DFR64_1003</name>
</gene>
<dbReference type="RefSeq" id="WP_116224269.1">
    <property type="nucleotide sequence ID" value="NZ_AP018437.1"/>
</dbReference>